<dbReference type="PROSITE" id="PS50106">
    <property type="entry name" value="PDZ"/>
    <property type="match status" value="2"/>
</dbReference>
<dbReference type="EMBL" id="CADCXV010000641">
    <property type="protein sequence ID" value="CAB0031347.1"/>
    <property type="molecule type" value="Genomic_DNA"/>
</dbReference>
<feature type="region of interest" description="Disordered" evidence="1">
    <location>
        <begin position="896"/>
        <end position="933"/>
    </location>
</feature>
<dbReference type="AlphaFoldDB" id="A0A6H5I8I9"/>
<feature type="compositionally biased region" description="Polar residues" evidence="1">
    <location>
        <begin position="553"/>
        <end position="564"/>
    </location>
</feature>
<evidence type="ECO:0000256" key="1">
    <source>
        <dbReference type="SAM" id="MobiDB-lite"/>
    </source>
</evidence>
<feature type="compositionally biased region" description="Polar residues" evidence="1">
    <location>
        <begin position="61"/>
        <end position="76"/>
    </location>
</feature>
<feature type="compositionally biased region" description="Polar residues" evidence="1">
    <location>
        <begin position="104"/>
        <end position="115"/>
    </location>
</feature>
<accession>A0A6H5I8I9</accession>
<protein>
    <recommendedName>
        <fullName evidence="2">PDZ domain-containing protein</fullName>
    </recommendedName>
</protein>
<name>A0A6H5I8I9_9HYME</name>
<feature type="compositionally biased region" description="Polar residues" evidence="1">
    <location>
        <begin position="908"/>
        <end position="917"/>
    </location>
</feature>
<dbReference type="SUPFAM" id="SSF50156">
    <property type="entry name" value="PDZ domain-like"/>
    <property type="match status" value="2"/>
</dbReference>
<feature type="compositionally biased region" description="Low complexity" evidence="1">
    <location>
        <begin position="664"/>
        <end position="680"/>
    </location>
</feature>
<dbReference type="CDD" id="cd00136">
    <property type="entry name" value="PDZ_canonical"/>
    <property type="match status" value="1"/>
</dbReference>
<dbReference type="Gene3D" id="2.30.42.10">
    <property type="match status" value="2"/>
</dbReference>
<feature type="domain" description="PDZ" evidence="2">
    <location>
        <begin position="795"/>
        <end position="880"/>
    </location>
</feature>
<gene>
    <name evidence="3" type="ORF">TBRA_LOCUS3318</name>
</gene>
<evidence type="ECO:0000259" key="2">
    <source>
        <dbReference type="PROSITE" id="PS50106"/>
    </source>
</evidence>
<feature type="region of interest" description="Disordered" evidence="1">
    <location>
        <begin position="635"/>
        <end position="681"/>
    </location>
</feature>
<keyword evidence="4" id="KW-1185">Reference proteome</keyword>
<reference evidence="3 4" key="1">
    <citation type="submission" date="2020-02" db="EMBL/GenBank/DDBJ databases">
        <authorList>
            <person name="Ferguson B K."/>
        </authorList>
    </citation>
    <scope>NUCLEOTIDE SEQUENCE [LARGE SCALE GENOMIC DNA]</scope>
</reference>
<feature type="region of interest" description="Disordered" evidence="1">
    <location>
        <begin position="98"/>
        <end position="131"/>
    </location>
</feature>
<feature type="compositionally biased region" description="Basic and acidic residues" evidence="1">
    <location>
        <begin position="184"/>
        <end position="193"/>
    </location>
</feature>
<feature type="compositionally biased region" description="Basic residues" evidence="1">
    <location>
        <begin position="1"/>
        <end position="10"/>
    </location>
</feature>
<feature type="region of interest" description="Disordered" evidence="1">
    <location>
        <begin position="267"/>
        <end position="334"/>
    </location>
</feature>
<feature type="domain" description="PDZ" evidence="2">
    <location>
        <begin position="992"/>
        <end position="1056"/>
    </location>
</feature>
<dbReference type="OrthoDB" id="6022711at2759"/>
<dbReference type="InterPro" id="IPR036034">
    <property type="entry name" value="PDZ_sf"/>
</dbReference>
<proteinExistence type="predicted"/>
<feature type="region of interest" description="Disordered" evidence="1">
    <location>
        <begin position="1089"/>
        <end position="1120"/>
    </location>
</feature>
<feature type="region of interest" description="Disordered" evidence="1">
    <location>
        <begin position="168"/>
        <end position="254"/>
    </location>
</feature>
<dbReference type="InterPro" id="IPR050716">
    <property type="entry name" value="MAGUK"/>
</dbReference>
<organism evidence="3 4">
    <name type="scientific">Trichogramma brassicae</name>
    <dbReference type="NCBI Taxonomy" id="86971"/>
    <lineage>
        <taxon>Eukaryota</taxon>
        <taxon>Metazoa</taxon>
        <taxon>Ecdysozoa</taxon>
        <taxon>Arthropoda</taxon>
        <taxon>Hexapoda</taxon>
        <taxon>Insecta</taxon>
        <taxon>Pterygota</taxon>
        <taxon>Neoptera</taxon>
        <taxon>Endopterygota</taxon>
        <taxon>Hymenoptera</taxon>
        <taxon>Apocrita</taxon>
        <taxon>Proctotrupomorpha</taxon>
        <taxon>Chalcidoidea</taxon>
        <taxon>Trichogrammatidae</taxon>
        <taxon>Trichogramma</taxon>
    </lineage>
</organism>
<feature type="region of interest" description="Disordered" evidence="1">
    <location>
        <begin position="482"/>
        <end position="564"/>
    </location>
</feature>
<dbReference type="Proteomes" id="UP000479190">
    <property type="component" value="Unassembled WGS sequence"/>
</dbReference>
<feature type="compositionally biased region" description="Basic residues" evidence="1">
    <location>
        <begin position="1108"/>
        <end position="1120"/>
    </location>
</feature>
<dbReference type="InterPro" id="IPR001478">
    <property type="entry name" value="PDZ"/>
</dbReference>
<feature type="compositionally biased region" description="Polar residues" evidence="1">
    <location>
        <begin position="290"/>
        <end position="301"/>
    </location>
</feature>
<feature type="compositionally biased region" description="Low complexity" evidence="1">
    <location>
        <begin position="518"/>
        <end position="527"/>
    </location>
</feature>
<dbReference type="Pfam" id="PF00595">
    <property type="entry name" value="PDZ"/>
    <property type="match status" value="1"/>
</dbReference>
<dbReference type="PANTHER" id="PTHR23122">
    <property type="entry name" value="MEMBRANE-ASSOCIATED GUANYLATE KINASE MAGUK"/>
    <property type="match status" value="1"/>
</dbReference>
<feature type="compositionally biased region" description="Low complexity" evidence="1">
    <location>
        <begin position="270"/>
        <end position="289"/>
    </location>
</feature>
<feature type="compositionally biased region" description="Polar residues" evidence="1">
    <location>
        <begin position="530"/>
        <end position="545"/>
    </location>
</feature>
<feature type="compositionally biased region" description="Basic and acidic residues" evidence="1">
    <location>
        <begin position="232"/>
        <end position="245"/>
    </location>
</feature>
<evidence type="ECO:0000313" key="4">
    <source>
        <dbReference type="Proteomes" id="UP000479190"/>
    </source>
</evidence>
<feature type="compositionally biased region" description="Low complexity" evidence="1">
    <location>
        <begin position="200"/>
        <end position="231"/>
    </location>
</feature>
<dbReference type="SMART" id="SM00228">
    <property type="entry name" value="PDZ"/>
    <property type="match status" value="1"/>
</dbReference>
<feature type="compositionally biased region" description="Polar residues" evidence="1">
    <location>
        <begin position="310"/>
        <end position="321"/>
    </location>
</feature>
<evidence type="ECO:0000313" key="3">
    <source>
        <dbReference type="EMBL" id="CAB0031347.1"/>
    </source>
</evidence>
<feature type="region of interest" description="Disordered" evidence="1">
    <location>
        <begin position="1"/>
        <end position="76"/>
    </location>
</feature>
<feature type="region of interest" description="Disordered" evidence="1">
    <location>
        <begin position="365"/>
        <end position="398"/>
    </location>
</feature>
<sequence>MFKRLTKTRRHSADEIGGLHHVSGKNFSGDDFQPQRYRDKSDHHHHHRSREPSPASSSLRYSNGSSTCPSPTPQSYLHSAKSRFARRSCGDAYSLLSCSDEDASSNSGESTCTTRSQRDEPQQQQEKERDYTLVTAVPAFIVEHEPEKQKSGLKDVWGLRRMGKKLDSFRRSGSRDSICGTIPERPDTNHNHIDGGGGTNNNNNCNDNNNVNNNNHSLSRNNNKNNNNNNHCNEKLRRSSSTEKKSGKRSASPFKSFFIRMGSTGMLNASSSKHQQPQSQQHQSRRSSQANCDSKSSSQTNGDKDGLFRSCSTSQLNTSPTYVKGDDPSEGIDLRMTSNKLSSLSPAQQQQSDCLQSKTMSCDNLSASRRRSSSIDEDSLYGNDERQQQQQERCQSTTPSFAPCDYNVPCRSDCMRKSSSCDFKESKKGSFPYAFLRSRLSVLPEESSRNYHGGSKEERLFKTASEEHFPALLKIEDSFADGTTTLGRRRPVKSNSSYNHQEHQQQQQQQQYRDHRSSSGSRYRLGGDYTRNSYAEDNNGGSSSGYFKVPSIMRNTGSDGQRNSVSLPYHPQINDSAEPMSLDLSYDCQSERPASATATARTTINDNRRNSVAFGNSSHYITANGVGEQRLSSHYVSSNESGYDSDGTRGESAASEVENHLKNGSAATSSGGDGSSDTSSVIDAELDKPMRSSTPASDDQVVLTIKDDLSTGNNHNGLDGLRWHRSSSGRMLPSINQANSGSNNKSESCGGGGILASAHRVRLQQDKTRFLTDIIEPATTQVTVAATQRIRRTRLVQLHKSEPKESLGIRLAQQRLGESRHYVIVQLESDGIAHRDGRLRLGDEIVEVEGKDLRSLSNLDEVQEFLRSCEATTIHLKTVYEETVPQIFPLEEVKHQQQQQQDDAAPATTINKSNSMTRRSEYMENSRNLGGSGTLDRLDRAKILAHKRPDYLALNKIASSPSGVSITKTMTTTTTTQQQQPQPQQLVTTRHVVRFEKGAGKPSLGFSVVGGRDSPKGDMGIFVRRIFSGGQADVQKSLFQVVSMNLRLHGKARRNLCPERIEGCCSTAGFATNIINNNVYWRRDTLDKRQSPERMHAPGGHRAVQGHQRGHRRARVGKTT</sequence>
<feature type="compositionally biased region" description="Basic and acidic residues" evidence="1">
    <location>
        <begin position="116"/>
        <end position="131"/>
    </location>
</feature>